<dbReference type="OrthoDB" id="2152029at2759"/>
<gene>
    <name evidence="4" type="ORF">AAE3_LOCUS14103</name>
</gene>
<dbReference type="AlphaFoldDB" id="A0A8S0XUE7"/>
<dbReference type="InterPro" id="IPR029058">
    <property type="entry name" value="AB_hydrolase_fold"/>
</dbReference>
<dbReference type="PANTHER" id="PTHR48081">
    <property type="entry name" value="AB HYDROLASE SUPERFAMILY PROTEIN C4A8.06C"/>
    <property type="match status" value="1"/>
</dbReference>
<feature type="transmembrane region" description="Helical" evidence="2">
    <location>
        <begin position="20"/>
        <end position="38"/>
    </location>
</feature>
<accession>A0A8S0XUE7</accession>
<dbReference type="InterPro" id="IPR013094">
    <property type="entry name" value="AB_hydrolase_3"/>
</dbReference>
<dbReference type="InterPro" id="IPR050300">
    <property type="entry name" value="GDXG_lipolytic_enzyme"/>
</dbReference>
<sequence>MAHRTYGAVSWFERLRTVLILLPLPFITISRLLLSPFLSSERHKTWRRVLTDASFRYISSSMRVNEMQSVMGTTRKVYEGWAKKNGVEARIDELGDDARLLWFTERRTDKVLLYIHGGTYCLPLQDFAATFWKDTIANIEKTTGSKVGLVALNYSLIPEAYFPTQLTQLVRAIHHLFQQGVHPSNIHLAGESAGGALVLQLLSHILHPVPNVPPIAAKFGSACILSPWVSLDGKTGSHLLNSNNDVLPAYTWAYLGEQSTPSFEVTGLGAEGARPYLEALKAPEDWWYGLSGVVKRIFVSVGEYECLRDDVVEVARKLGKDDFVTTVVQMKGVHNDQYLDVMAGEKRPGELTLKITEWLEKNLA</sequence>
<dbReference type="Proteomes" id="UP000467700">
    <property type="component" value="Unassembled WGS sequence"/>
</dbReference>
<keyword evidence="2" id="KW-0812">Transmembrane</keyword>
<proteinExistence type="predicted"/>
<dbReference type="EMBL" id="CACVBS010000120">
    <property type="protein sequence ID" value="CAA7271864.1"/>
    <property type="molecule type" value="Genomic_DNA"/>
</dbReference>
<evidence type="ECO:0000259" key="3">
    <source>
        <dbReference type="Pfam" id="PF07859"/>
    </source>
</evidence>
<keyword evidence="5" id="KW-1185">Reference proteome</keyword>
<keyword evidence="2" id="KW-1133">Transmembrane helix</keyword>
<organism evidence="4 5">
    <name type="scientific">Cyclocybe aegerita</name>
    <name type="common">Black poplar mushroom</name>
    <name type="synonym">Agrocybe aegerita</name>
    <dbReference type="NCBI Taxonomy" id="1973307"/>
    <lineage>
        <taxon>Eukaryota</taxon>
        <taxon>Fungi</taxon>
        <taxon>Dikarya</taxon>
        <taxon>Basidiomycota</taxon>
        <taxon>Agaricomycotina</taxon>
        <taxon>Agaricomycetes</taxon>
        <taxon>Agaricomycetidae</taxon>
        <taxon>Agaricales</taxon>
        <taxon>Agaricineae</taxon>
        <taxon>Bolbitiaceae</taxon>
        <taxon>Cyclocybe</taxon>
    </lineage>
</organism>
<dbReference type="SUPFAM" id="SSF53474">
    <property type="entry name" value="alpha/beta-Hydrolases"/>
    <property type="match status" value="1"/>
</dbReference>
<protein>
    <recommendedName>
        <fullName evidence="3">Alpha/beta hydrolase fold-3 domain-containing protein</fullName>
    </recommendedName>
</protein>
<name>A0A8S0XUE7_CYCAE</name>
<evidence type="ECO:0000313" key="5">
    <source>
        <dbReference type="Proteomes" id="UP000467700"/>
    </source>
</evidence>
<dbReference type="Pfam" id="PF07859">
    <property type="entry name" value="Abhydrolase_3"/>
    <property type="match status" value="1"/>
</dbReference>
<reference evidence="4 5" key="1">
    <citation type="submission" date="2020-01" db="EMBL/GenBank/DDBJ databases">
        <authorList>
            <person name="Gupta K D."/>
        </authorList>
    </citation>
    <scope>NUCLEOTIDE SEQUENCE [LARGE SCALE GENOMIC DNA]</scope>
</reference>
<dbReference type="GO" id="GO:0016787">
    <property type="term" value="F:hydrolase activity"/>
    <property type="evidence" value="ECO:0007669"/>
    <property type="project" value="UniProtKB-KW"/>
</dbReference>
<keyword evidence="1" id="KW-0378">Hydrolase</keyword>
<feature type="domain" description="Alpha/beta hydrolase fold-3" evidence="3">
    <location>
        <begin position="112"/>
        <end position="333"/>
    </location>
</feature>
<keyword evidence="2" id="KW-0472">Membrane</keyword>
<evidence type="ECO:0000256" key="2">
    <source>
        <dbReference type="SAM" id="Phobius"/>
    </source>
</evidence>
<dbReference type="Gene3D" id="3.40.50.1820">
    <property type="entry name" value="alpha/beta hydrolase"/>
    <property type="match status" value="1"/>
</dbReference>
<evidence type="ECO:0000313" key="4">
    <source>
        <dbReference type="EMBL" id="CAA7271864.1"/>
    </source>
</evidence>
<evidence type="ECO:0000256" key="1">
    <source>
        <dbReference type="ARBA" id="ARBA00022801"/>
    </source>
</evidence>
<comment type="caution">
    <text evidence="4">The sequence shown here is derived from an EMBL/GenBank/DDBJ whole genome shotgun (WGS) entry which is preliminary data.</text>
</comment>
<dbReference type="PANTHER" id="PTHR48081:SF31">
    <property type="entry name" value="STERYL ACETYL HYDROLASE MUG81-RELATED"/>
    <property type="match status" value="1"/>
</dbReference>